<dbReference type="InterPro" id="IPR005471">
    <property type="entry name" value="Tscrpt_reg_IclR_N"/>
</dbReference>
<evidence type="ECO:0000313" key="9">
    <source>
        <dbReference type="Proteomes" id="UP000478064"/>
    </source>
</evidence>
<dbReference type="Proteomes" id="UP000478064">
    <property type="component" value="Unassembled WGS sequence"/>
</dbReference>
<dbReference type="AlphaFoldDB" id="A0A6L5I0E4"/>
<evidence type="ECO:0000256" key="3">
    <source>
        <dbReference type="ARBA" id="ARBA00023163"/>
    </source>
</evidence>
<organism evidence="8 9">
    <name type="scientific">Pseudomonas helleri</name>
    <dbReference type="NCBI Taxonomy" id="1608996"/>
    <lineage>
        <taxon>Bacteria</taxon>
        <taxon>Pseudomonadati</taxon>
        <taxon>Pseudomonadota</taxon>
        <taxon>Gammaproteobacteria</taxon>
        <taxon>Pseudomonadales</taxon>
        <taxon>Pseudomonadaceae</taxon>
        <taxon>Pseudomonas</taxon>
    </lineage>
</organism>
<dbReference type="GO" id="GO:0045892">
    <property type="term" value="P:negative regulation of DNA-templated transcription"/>
    <property type="evidence" value="ECO:0007669"/>
    <property type="project" value="TreeGrafter"/>
</dbReference>
<feature type="domain" description="HTH iclR-type" evidence="6">
    <location>
        <begin position="18"/>
        <end position="80"/>
    </location>
</feature>
<dbReference type="Pfam" id="PF01614">
    <property type="entry name" value="IclR_C"/>
    <property type="match status" value="1"/>
</dbReference>
<accession>A0A6L5I0E4</accession>
<feature type="domain" description="IclR-ED" evidence="7">
    <location>
        <begin position="81"/>
        <end position="264"/>
    </location>
</feature>
<gene>
    <name evidence="8" type="ORF">GHO27_20990</name>
</gene>
<dbReference type="InterPro" id="IPR050707">
    <property type="entry name" value="HTH_MetabolicPath_Reg"/>
</dbReference>
<evidence type="ECO:0000256" key="1">
    <source>
        <dbReference type="ARBA" id="ARBA00023015"/>
    </source>
</evidence>
<protein>
    <recommendedName>
        <fullName evidence="4">HTH-type transcriptional repressor AllR</fullName>
    </recommendedName>
    <alternativeName>
        <fullName evidence="5">Negative regulator of allantoin and glyoxylate utilization operons</fullName>
    </alternativeName>
</protein>
<evidence type="ECO:0000256" key="2">
    <source>
        <dbReference type="ARBA" id="ARBA00023125"/>
    </source>
</evidence>
<dbReference type="EMBL" id="WIVU01000055">
    <property type="protein sequence ID" value="MQU08155.1"/>
    <property type="molecule type" value="Genomic_DNA"/>
</dbReference>
<dbReference type="InterPro" id="IPR014757">
    <property type="entry name" value="Tscrpt_reg_IclR_C"/>
</dbReference>
<dbReference type="Gene3D" id="1.10.10.10">
    <property type="entry name" value="Winged helix-like DNA-binding domain superfamily/Winged helix DNA-binding domain"/>
    <property type="match status" value="1"/>
</dbReference>
<sequence>MTSPITETSSTQIKTKDQNSFDRLTKLLLLFSRDDVPSWSVDEAAHELGLSSSHTYRYFRSLSAAGFIAQISTGKYVLGPAIVQLDRKMRQSDPLILNSITALKYLISHSPVKSVAIICRYFHGQVMCIHEEFEKKEEYEVSYERGMLRPLYQGAASKSILAHLPLRSVKAQFEKDAQHFADFGLGGSWDEVKLILRKLRAAETVYTCGELGRGAAGISSPVFDGDKVVGSISIVIPEQSASETLVATISPIVALSAKMISDRF</sequence>
<evidence type="ECO:0000259" key="6">
    <source>
        <dbReference type="PROSITE" id="PS51077"/>
    </source>
</evidence>
<dbReference type="Pfam" id="PF09339">
    <property type="entry name" value="HTH_IclR"/>
    <property type="match status" value="1"/>
</dbReference>
<dbReference type="InterPro" id="IPR029016">
    <property type="entry name" value="GAF-like_dom_sf"/>
</dbReference>
<dbReference type="PANTHER" id="PTHR30136">
    <property type="entry name" value="HELIX-TURN-HELIX TRANSCRIPTIONAL REGULATOR, ICLR FAMILY"/>
    <property type="match status" value="1"/>
</dbReference>
<dbReference type="Gene3D" id="3.30.450.40">
    <property type="match status" value="1"/>
</dbReference>
<keyword evidence="2" id="KW-0238">DNA-binding</keyword>
<dbReference type="GO" id="GO:0003700">
    <property type="term" value="F:DNA-binding transcription factor activity"/>
    <property type="evidence" value="ECO:0007669"/>
    <property type="project" value="TreeGrafter"/>
</dbReference>
<dbReference type="InterPro" id="IPR036388">
    <property type="entry name" value="WH-like_DNA-bd_sf"/>
</dbReference>
<dbReference type="GO" id="GO:0003677">
    <property type="term" value="F:DNA binding"/>
    <property type="evidence" value="ECO:0007669"/>
    <property type="project" value="UniProtKB-KW"/>
</dbReference>
<comment type="caution">
    <text evidence="8">The sequence shown here is derived from an EMBL/GenBank/DDBJ whole genome shotgun (WGS) entry which is preliminary data.</text>
</comment>
<reference evidence="8 9" key="1">
    <citation type="submission" date="2019-10" db="EMBL/GenBank/DDBJ databases">
        <title>Evaluation of single-gene subtyping targets for Pseudomonas.</title>
        <authorList>
            <person name="Reichler S.J."/>
            <person name="Orsi R.H."/>
            <person name="Wiedmann M."/>
            <person name="Martin N.H."/>
            <person name="Murphy S.I."/>
        </authorList>
    </citation>
    <scope>NUCLEOTIDE SEQUENCE [LARGE SCALE GENOMIC DNA]</scope>
    <source>
        <strain evidence="8 9">FSL R10-1637</strain>
    </source>
</reference>
<evidence type="ECO:0000259" key="7">
    <source>
        <dbReference type="PROSITE" id="PS51078"/>
    </source>
</evidence>
<evidence type="ECO:0000256" key="5">
    <source>
        <dbReference type="ARBA" id="ARBA00042627"/>
    </source>
</evidence>
<name>A0A6L5I0E4_9PSED</name>
<keyword evidence="1" id="KW-0805">Transcription regulation</keyword>
<dbReference type="PROSITE" id="PS51077">
    <property type="entry name" value="HTH_ICLR"/>
    <property type="match status" value="1"/>
</dbReference>
<dbReference type="InterPro" id="IPR036390">
    <property type="entry name" value="WH_DNA-bd_sf"/>
</dbReference>
<dbReference type="SUPFAM" id="SSF55781">
    <property type="entry name" value="GAF domain-like"/>
    <property type="match status" value="1"/>
</dbReference>
<proteinExistence type="predicted"/>
<evidence type="ECO:0000256" key="4">
    <source>
        <dbReference type="ARBA" id="ARBA00040379"/>
    </source>
</evidence>
<dbReference type="PROSITE" id="PS51078">
    <property type="entry name" value="ICLR_ED"/>
    <property type="match status" value="1"/>
</dbReference>
<evidence type="ECO:0000313" key="8">
    <source>
        <dbReference type="EMBL" id="MQU08155.1"/>
    </source>
</evidence>
<dbReference type="PANTHER" id="PTHR30136:SF24">
    <property type="entry name" value="HTH-TYPE TRANSCRIPTIONAL REPRESSOR ALLR"/>
    <property type="match status" value="1"/>
</dbReference>
<dbReference type="SUPFAM" id="SSF46785">
    <property type="entry name" value="Winged helix' DNA-binding domain"/>
    <property type="match status" value="1"/>
</dbReference>
<keyword evidence="3" id="KW-0804">Transcription</keyword>